<comment type="subunit">
    <text evidence="9">Forms a cyclic heterotetrameric complex composed of two molecules of XerC and two molecules of XerD.</text>
</comment>
<feature type="active site" evidence="9">
    <location>
        <position position="182"/>
    </location>
</feature>
<dbReference type="InterPro" id="IPR023009">
    <property type="entry name" value="Tyrosine_recombinase_XerC/XerD"/>
</dbReference>
<organism evidence="12 13">
    <name type="scientific">Pararhizobium mangrovi</name>
    <dbReference type="NCBI Taxonomy" id="2590452"/>
    <lineage>
        <taxon>Bacteria</taxon>
        <taxon>Pseudomonadati</taxon>
        <taxon>Pseudomonadota</taxon>
        <taxon>Alphaproteobacteria</taxon>
        <taxon>Hyphomicrobiales</taxon>
        <taxon>Rhizobiaceae</taxon>
        <taxon>Rhizobium/Agrobacterium group</taxon>
        <taxon>Pararhizobium</taxon>
    </lineage>
</organism>
<evidence type="ECO:0000256" key="6">
    <source>
        <dbReference type="ARBA" id="ARBA00023125"/>
    </source>
</evidence>
<dbReference type="InterPro" id="IPR010998">
    <property type="entry name" value="Integrase_recombinase_N"/>
</dbReference>
<dbReference type="InterPro" id="IPR011010">
    <property type="entry name" value="DNA_brk_join_enz"/>
</dbReference>
<evidence type="ECO:0000256" key="4">
    <source>
        <dbReference type="ARBA" id="ARBA00022829"/>
    </source>
</evidence>
<dbReference type="PANTHER" id="PTHR30349">
    <property type="entry name" value="PHAGE INTEGRASE-RELATED"/>
    <property type="match status" value="1"/>
</dbReference>
<dbReference type="GO" id="GO:0006313">
    <property type="term" value="P:DNA transposition"/>
    <property type="evidence" value="ECO:0007669"/>
    <property type="project" value="UniProtKB-UniRule"/>
</dbReference>
<dbReference type="AlphaFoldDB" id="A0A506U010"/>
<keyword evidence="13" id="KW-1185">Reference proteome</keyword>
<evidence type="ECO:0000256" key="1">
    <source>
        <dbReference type="ARBA" id="ARBA00004496"/>
    </source>
</evidence>
<evidence type="ECO:0000256" key="2">
    <source>
        <dbReference type="ARBA" id="ARBA00022490"/>
    </source>
</evidence>
<feature type="active site" evidence="9">
    <location>
        <position position="158"/>
    </location>
</feature>
<keyword evidence="5 9" id="KW-0229">DNA integration</keyword>
<dbReference type="Gene3D" id="1.10.443.10">
    <property type="entry name" value="Intergrase catalytic core"/>
    <property type="match status" value="1"/>
</dbReference>
<dbReference type="GO" id="GO:0007059">
    <property type="term" value="P:chromosome segregation"/>
    <property type="evidence" value="ECO:0007669"/>
    <property type="project" value="UniProtKB-UniRule"/>
</dbReference>
<dbReference type="Pfam" id="PF02899">
    <property type="entry name" value="Phage_int_SAM_1"/>
    <property type="match status" value="1"/>
</dbReference>
<gene>
    <name evidence="9" type="primary">xerC</name>
    <name evidence="12" type="ORF">FJU11_14370</name>
</gene>
<evidence type="ECO:0000256" key="3">
    <source>
        <dbReference type="ARBA" id="ARBA00022618"/>
    </source>
</evidence>
<evidence type="ECO:0000256" key="5">
    <source>
        <dbReference type="ARBA" id="ARBA00022908"/>
    </source>
</evidence>
<keyword evidence="3 9" id="KW-0132">Cell division</keyword>
<evidence type="ECO:0000256" key="8">
    <source>
        <dbReference type="ARBA" id="ARBA00023306"/>
    </source>
</evidence>
<dbReference type="GO" id="GO:0005737">
    <property type="term" value="C:cytoplasm"/>
    <property type="evidence" value="ECO:0007669"/>
    <property type="project" value="UniProtKB-SubCell"/>
</dbReference>
<dbReference type="InterPro" id="IPR002104">
    <property type="entry name" value="Integrase_catalytic"/>
</dbReference>
<accession>A0A506U010</accession>
<dbReference type="GO" id="GO:0051301">
    <property type="term" value="P:cell division"/>
    <property type="evidence" value="ECO:0007669"/>
    <property type="project" value="UniProtKB-KW"/>
</dbReference>
<evidence type="ECO:0000259" key="10">
    <source>
        <dbReference type="PROSITE" id="PS51898"/>
    </source>
</evidence>
<reference evidence="12 13" key="1">
    <citation type="submission" date="2019-06" db="EMBL/GenBank/DDBJ databases">
        <authorList>
            <person name="Li M."/>
        </authorList>
    </citation>
    <scope>NUCLEOTIDE SEQUENCE [LARGE SCALE GENOMIC DNA]</scope>
    <source>
        <strain evidence="12 13">BGMRC6574</strain>
    </source>
</reference>
<dbReference type="InterPro" id="IPR044068">
    <property type="entry name" value="CB"/>
</dbReference>
<dbReference type="InterPro" id="IPR004107">
    <property type="entry name" value="Integrase_SAM-like_N"/>
</dbReference>
<comment type="caution">
    <text evidence="12">The sequence shown here is derived from an EMBL/GenBank/DDBJ whole genome shotgun (WGS) entry which is preliminary data.</text>
</comment>
<feature type="active site" evidence="9">
    <location>
        <position position="250"/>
    </location>
</feature>
<sequence>MAPDLSRKREAWLATLAHERRLSPKTVEAYERDVRQFCTFLTRHLAGPPGVADVAELRPADFRAFLAERRRGGAGARTLGRGLAGIRSLLKYLEREGLANAAGAHALRAPRTGKSLPRPLSARQAVDVVGARAQLAEEPWIAARNAAVLTLLYGCGLRISEALALKPGEIDAARQSLRVTGKGGKTRLVPVLPATREAVAEYERLCPFHLASNEPLFRGARGKVLQPAIIQREMQRMRSALGLPETATPHALRHSFATHLLAGGGDLRTIQELLGHASLSTTQVYTGVDTTRLLEIYDTAHPRAGTHRS</sequence>
<dbReference type="RefSeq" id="WP_141167809.1">
    <property type="nucleotide sequence ID" value="NZ_VHLH01000029.1"/>
</dbReference>
<dbReference type="Proteomes" id="UP000320314">
    <property type="component" value="Unassembled WGS sequence"/>
</dbReference>
<proteinExistence type="inferred from homology"/>
<dbReference type="HAMAP" id="MF_01808">
    <property type="entry name" value="Recomb_XerC_XerD"/>
    <property type="match status" value="1"/>
</dbReference>
<dbReference type="GO" id="GO:0003677">
    <property type="term" value="F:DNA binding"/>
    <property type="evidence" value="ECO:0007669"/>
    <property type="project" value="UniProtKB-UniRule"/>
</dbReference>
<comment type="function">
    <text evidence="9">Site-specific tyrosine recombinase, which acts by catalyzing the cutting and rejoining of the recombining DNA molecules. The XerC-XerD complex is essential to convert dimers of the bacterial chromosome into monomers to permit their segregation at cell division. It also contributes to the segregational stability of plasmids.</text>
</comment>
<dbReference type="InterPro" id="IPR013762">
    <property type="entry name" value="Integrase-like_cat_sf"/>
</dbReference>
<feature type="domain" description="Tyr recombinase" evidence="10">
    <location>
        <begin position="115"/>
        <end position="298"/>
    </location>
</feature>
<protein>
    <recommendedName>
        <fullName evidence="9">Tyrosine recombinase XerC</fullName>
    </recommendedName>
</protein>
<dbReference type="OrthoDB" id="9801717at2"/>
<dbReference type="Pfam" id="PF00589">
    <property type="entry name" value="Phage_integrase"/>
    <property type="match status" value="1"/>
</dbReference>
<keyword evidence="7 9" id="KW-0233">DNA recombination</keyword>
<keyword evidence="8 9" id="KW-0131">Cell cycle</keyword>
<keyword evidence="4 9" id="KW-0159">Chromosome partition</keyword>
<dbReference type="SUPFAM" id="SSF56349">
    <property type="entry name" value="DNA breaking-rejoining enzymes"/>
    <property type="match status" value="1"/>
</dbReference>
<feature type="active site" description="O-(3'-phospho-DNA)-tyrosine intermediate" evidence="9">
    <location>
        <position position="285"/>
    </location>
</feature>
<keyword evidence="6 9" id="KW-0238">DNA-binding</keyword>
<dbReference type="PROSITE" id="PS51900">
    <property type="entry name" value="CB"/>
    <property type="match status" value="1"/>
</dbReference>
<evidence type="ECO:0000313" key="12">
    <source>
        <dbReference type="EMBL" id="TPW26551.1"/>
    </source>
</evidence>
<keyword evidence="2 9" id="KW-0963">Cytoplasm</keyword>
<comment type="similarity">
    <text evidence="9">Belongs to the 'phage' integrase family. XerC subfamily.</text>
</comment>
<evidence type="ECO:0000259" key="11">
    <source>
        <dbReference type="PROSITE" id="PS51900"/>
    </source>
</evidence>
<comment type="subcellular location">
    <subcellularLocation>
        <location evidence="1 9">Cytoplasm</location>
    </subcellularLocation>
</comment>
<dbReference type="PANTHER" id="PTHR30349:SF90">
    <property type="entry name" value="TYROSINE RECOMBINASE XERD"/>
    <property type="match status" value="1"/>
</dbReference>
<feature type="domain" description="Core-binding (CB)" evidence="11">
    <location>
        <begin position="3"/>
        <end position="94"/>
    </location>
</feature>
<dbReference type="InterPro" id="IPR050090">
    <property type="entry name" value="Tyrosine_recombinase_XerCD"/>
</dbReference>
<feature type="active site" evidence="9">
    <location>
        <position position="253"/>
    </location>
</feature>
<evidence type="ECO:0000313" key="13">
    <source>
        <dbReference type="Proteomes" id="UP000320314"/>
    </source>
</evidence>
<feature type="active site" evidence="9">
    <location>
        <position position="276"/>
    </location>
</feature>
<dbReference type="Gene3D" id="1.10.150.130">
    <property type="match status" value="1"/>
</dbReference>
<dbReference type="PROSITE" id="PS51898">
    <property type="entry name" value="TYR_RECOMBINASE"/>
    <property type="match status" value="1"/>
</dbReference>
<dbReference type="GO" id="GO:0009037">
    <property type="term" value="F:tyrosine-based site-specific recombinase activity"/>
    <property type="evidence" value="ECO:0007669"/>
    <property type="project" value="UniProtKB-UniRule"/>
</dbReference>
<evidence type="ECO:0000256" key="7">
    <source>
        <dbReference type="ARBA" id="ARBA00023172"/>
    </source>
</evidence>
<evidence type="ECO:0000256" key="9">
    <source>
        <dbReference type="HAMAP-Rule" id="MF_01808"/>
    </source>
</evidence>
<name>A0A506U010_9HYPH</name>
<dbReference type="EMBL" id="VHLH01000029">
    <property type="protein sequence ID" value="TPW26551.1"/>
    <property type="molecule type" value="Genomic_DNA"/>
</dbReference>